<dbReference type="Gene3D" id="1.10.10.800">
    <property type="match status" value="1"/>
</dbReference>
<protein>
    <submittedName>
        <fullName evidence="2">Alpha/beta hydrolase</fullName>
    </submittedName>
</protein>
<proteinExistence type="predicted"/>
<keyword evidence="2" id="KW-0378">Hydrolase</keyword>
<dbReference type="InterPro" id="IPR051411">
    <property type="entry name" value="Polyketide_trans_af380"/>
</dbReference>
<dbReference type="GO" id="GO:0016787">
    <property type="term" value="F:hydrolase activity"/>
    <property type="evidence" value="ECO:0007669"/>
    <property type="project" value="UniProtKB-KW"/>
</dbReference>
<feature type="domain" description="Dienelactone hydrolase" evidence="1">
    <location>
        <begin position="54"/>
        <end position="161"/>
    </location>
</feature>
<dbReference type="InterPro" id="IPR029058">
    <property type="entry name" value="AB_hydrolase_fold"/>
</dbReference>
<gene>
    <name evidence="2" type="ORF">E8M01_30605</name>
</gene>
<reference evidence="2 3" key="1">
    <citation type="submission" date="2019-04" db="EMBL/GenBank/DDBJ databases">
        <title>Phreatobacter aquaticus sp. nov.</title>
        <authorList>
            <person name="Choi A."/>
        </authorList>
    </citation>
    <scope>NUCLEOTIDE SEQUENCE [LARGE SCALE GENOMIC DNA]</scope>
    <source>
        <strain evidence="2 3">KCTC 52518</strain>
    </source>
</reference>
<keyword evidence="3" id="KW-1185">Reference proteome</keyword>
<dbReference type="Proteomes" id="UP000298781">
    <property type="component" value="Chromosome"/>
</dbReference>
<organism evidence="2 3">
    <name type="scientific">Phreatobacter stygius</name>
    <dbReference type="NCBI Taxonomy" id="1940610"/>
    <lineage>
        <taxon>Bacteria</taxon>
        <taxon>Pseudomonadati</taxon>
        <taxon>Pseudomonadota</taxon>
        <taxon>Alphaproteobacteria</taxon>
        <taxon>Hyphomicrobiales</taxon>
        <taxon>Phreatobacteraceae</taxon>
        <taxon>Phreatobacter</taxon>
    </lineage>
</organism>
<dbReference type="Pfam" id="PF01738">
    <property type="entry name" value="DLH"/>
    <property type="match status" value="1"/>
</dbReference>
<dbReference type="PANTHER" id="PTHR47751:SF1">
    <property type="entry name" value="SUPERFAMILY HYDROLASE, PUTATIVE (AFU_ORTHOLOGUE AFUA_2G16580)-RELATED"/>
    <property type="match status" value="1"/>
</dbReference>
<name>A0A4D7BNL1_9HYPH</name>
<dbReference type="KEGG" id="pstg:E8M01_30605"/>
<evidence type="ECO:0000313" key="3">
    <source>
        <dbReference type="Proteomes" id="UP000298781"/>
    </source>
</evidence>
<dbReference type="InterPro" id="IPR002925">
    <property type="entry name" value="Dienelactn_hydro"/>
</dbReference>
<dbReference type="AlphaFoldDB" id="A0A4D7BNL1"/>
<evidence type="ECO:0000313" key="2">
    <source>
        <dbReference type="EMBL" id="QCI69507.1"/>
    </source>
</evidence>
<dbReference type="PANTHER" id="PTHR47751">
    <property type="entry name" value="SUPERFAMILY HYDROLASE, PUTATIVE (AFU_ORTHOLOGUE AFUA_2G16580)-RELATED"/>
    <property type="match status" value="1"/>
</dbReference>
<sequence length="334" mass="36605">MTSSASAQSTAAKEPAVIGYPNRKGVTIERVTYPARNMGTTIVANLFKPAGFNTNRKYAAIVVTHPFGGVKEQTAGLYAQHLAELGFVTLAYDASYQGESGGEPRLMEVPAQRLDDISCAIDFLVKHPQVDAGRLGSLGICAGGGYAMCNAQTEMRVRAVATVSMFNLGEARREAMGNLTYEQRIERLKQASAARSREARGEPVTLVPVVPESPAAFTDRTPDLYRQGYEYYVTPRAKHPNSPNRYMLSSLPLQMAFFPFDQVETITPRPILMIVGEKADTKFWSDEVLAKAQEPKELFVVNGATHMDMYDKPQFVTPAVAKLNAFFGQHLALA</sequence>
<dbReference type="Gene3D" id="3.40.50.1820">
    <property type="entry name" value="alpha/beta hydrolase"/>
    <property type="match status" value="1"/>
</dbReference>
<dbReference type="EMBL" id="CP039690">
    <property type="protein sequence ID" value="QCI69507.1"/>
    <property type="molecule type" value="Genomic_DNA"/>
</dbReference>
<dbReference type="OrthoDB" id="9805123at2"/>
<accession>A0A4D7BNL1</accession>
<dbReference type="SUPFAM" id="SSF53474">
    <property type="entry name" value="alpha/beta-Hydrolases"/>
    <property type="match status" value="1"/>
</dbReference>
<evidence type="ECO:0000259" key="1">
    <source>
        <dbReference type="Pfam" id="PF01738"/>
    </source>
</evidence>